<feature type="region of interest" description="Disordered" evidence="2">
    <location>
        <begin position="411"/>
        <end position="451"/>
    </location>
</feature>
<reference evidence="3" key="2">
    <citation type="submission" date="2025-08" db="UniProtKB">
        <authorList>
            <consortium name="Ensembl"/>
        </authorList>
    </citation>
    <scope>IDENTIFICATION</scope>
</reference>
<evidence type="ECO:0000256" key="2">
    <source>
        <dbReference type="SAM" id="MobiDB-lite"/>
    </source>
</evidence>
<dbReference type="AlphaFoldDB" id="A0A8C2PMI1"/>
<dbReference type="GO" id="GO:0072669">
    <property type="term" value="C:tRNA-splicing ligase complex"/>
    <property type="evidence" value="ECO:0007669"/>
    <property type="project" value="TreeGrafter"/>
</dbReference>
<feature type="compositionally biased region" description="Basic residues" evidence="2">
    <location>
        <begin position="438"/>
        <end position="451"/>
    </location>
</feature>
<dbReference type="InterPro" id="IPR018797">
    <property type="entry name" value="FAM98"/>
</dbReference>
<dbReference type="Ensembl" id="ENSCHIT00010030162.1">
    <property type="protein sequence ID" value="ENSCHIP00010021423.1"/>
    <property type="gene ID" value="ENSCHIG00010015800.1"/>
</dbReference>
<feature type="region of interest" description="Disordered" evidence="2">
    <location>
        <begin position="130"/>
        <end position="158"/>
    </location>
</feature>
<organism evidence="3">
    <name type="scientific">Capra hircus</name>
    <name type="common">Goat</name>
    <dbReference type="NCBI Taxonomy" id="9925"/>
    <lineage>
        <taxon>Eukaryota</taxon>
        <taxon>Metazoa</taxon>
        <taxon>Chordata</taxon>
        <taxon>Craniata</taxon>
        <taxon>Vertebrata</taxon>
        <taxon>Euteleostomi</taxon>
        <taxon>Mammalia</taxon>
        <taxon>Eutheria</taxon>
        <taxon>Laurasiatheria</taxon>
        <taxon>Artiodactyla</taxon>
        <taxon>Ruminantia</taxon>
        <taxon>Pecora</taxon>
        <taxon>Bovidae</taxon>
        <taxon>Caprinae</taxon>
        <taxon>Capra</taxon>
    </lineage>
</organism>
<dbReference type="Pfam" id="PF10239">
    <property type="entry name" value="DUF2465"/>
    <property type="match status" value="1"/>
</dbReference>
<dbReference type="PANTHER" id="PTHR31353">
    <property type="entry name" value="FAM98"/>
    <property type="match status" value="1"/>
</dbReference>
<evidence type="ECO:0000256" key="1">
    <source>
        <dbReference type="ARBA" id="ARBA00007218"/>
    </source>
</evidence>
<sequence length="451" mass="49139">REEADWSVIGAARTPLLGRSLPPTGRGRAPEEEETFAWRGRRPGSRSGPQWPRTCWPWGKGSRVWLGVYEGAGLPSEIPINLSHPLPLSRPRRRYEGCPGAASPGTSCPDFRALCARLAAELATLGALEREREEGTEALSAGDGTHGGRSGGLEPWVPPPRPDHIPPSVGPGAEEEFLRQLAGLLWDLQCPDRELCGGDCAASLREPDARLRLLRFLCSEVQAARLLRLRSRLDPNPEPSCGEGAEAGSGMVQELILTLQALGLPRPTRGTPACQLLRDLHAKISELLPSLPPESLQPLLNHPLDAPRWEALASLSQSLRDQYGCRRCLLLKRLDLTTSAFHWSDRAEAQGEAMKAVLIPIREALTSESDISIAHVLAARADLSRLVPATSKTARRGTCCAINKVLMGSVPDRGGRPNELEAPMPSWQSRREDGGGRKAGRQCWGRKKKKK</sequence>
<accession>A0A8C2PMI1</accession>
<feature type="region of interest" description="Disordered" evidence="2">
    <location>
        <begin position="16"/>
        <end position="52"/>
    </location>
</feature>
<evidence type="ECO:0000313" key="3">
    <source>
        <dbReference type="Ensembl" id="ENSCHIP00010021423.1"/>
    </source>
</evidence>
<reference evidence="3" key="1">
    <citation type="submission" date="2019-03" db="EMBL/GenBank/DDBJ databases">
        <title>Genome sequencing and reference-guided assembly of Black Bengal Goat (Capra hircus).</title>
        <authorList>
            <person name="Siddiki A.Z."/>
            <person name="Baten A."/>
            <person name="Billah M."/>
            <person name="Alam M.A.U."/>
            <person name="Shawrob K.S.M."/>
            <person name="Saha S."/>
            <person name="Chowdhury M."/>
            <person name="Rahman A.H."/>
            <person name="Stear M."/>
            <person name="Miah G."/>
            <person name="Das G.B."/>
            <person name="Hossain M.M."/>
            <person name="Kumkum M."/>
            <person name="Islam M.S."/>
            <person name="Mollah A.M."/>
            <person name="Ahsan A."/>
            <person name="Tusar F."/>
            <person name="Khan M.K.I."/>
        </authorList>
    </citation>
    <scope>NUCLEOTIDE SEQUENCE [LARGE SCALE GENOMIC DNA]</scope>
</reference>
<comment type="similarity">
    <text evidence="1">Belongs to the FAM98 family.</text>
</comment>
<dbReference type="PANTHER" id="PTHR31353:SF10">
    <property type="entry name" value="PROTEIN FAM98C"/>
    <property type="match status" value="1"/>
</dbReference>
<evidence type="ECO:0008006" key="4">
    <source>
        <dbReference type="Google" id="ProtNLM"/>
    </source>
</evidence>
<name>A0A8C2PMI1_CAPHI</name>
<protein>
    <recommendedName>
        <fullName evidence="4">Family with sequence similarity 98 member C</fullName>
    </recommendedName>
</protein>
<proteinExistence type="inferred from homology"/>